<dbReference type="Gene3D" id="2.60.120.260">
    <property type="entry name" value="Galactose-binding domain-like"/>
    <property type="match status" value="1"/>
</dbReference>
<keyword evidence="1" id="KW-0732">Signal</keyword>
<evidence type="ECO:0000313" key="3">
    <source>
        <dbReference type="Proteomes" id="UP001185028"/>
    </source>
</evidence>
<name>A0ABU1J511_9BACL</name>
<proteinExistence type="predicted"/>
<evidence type="ECO:0000313" key="2">
    <source>
        <dbReference type="EMBL" id="MDR6246546.1"/>
    </source>
</evidence>
<feature type="chain" id="PRO_5047257896" evidence="1">
    <location>
        <begin position="23"/>
        <end position="257"/>
    </location>
</feature>
<dbReference type="Proteomes" id="UP001185028">
    <property type="component" value="Unassembled WGS sequence"/>
</dbReference>
<feature type="signal peptide" evidence="1">
    <location>
        <begin position="1"/>
        <end position="22"/>
    </location>
</feature>
<dbReference type="EMBL" id="JAVDQH010000032">
    <property type="protein sequence ID" value="MDR6246546.1"/>
    <property type="molecule type" value="Genomic_DNA"/>
</dbReference>
<organism evidence="2 3">
    <name type="scientific">Paenibacillus hunanensis</name>
    <dbReference type="NCBI Taxonomy" id="539262"/>
    <lineage>
        <taxon>Bacteria</taxon>
        <taxon>Bacillati</taxon>
        <taxon>Bacillota</taxon>
        <taxon>Bacilli</taxon>
        <taxon>Bacillales</taxon>
        <taxon>Paenibacillaceae</taxon>
        <taxon>Paenibacillus</taxon>
    </lineage>
</organism>
<dbReference type="InterPro" id="IPR031325">
    <property type="entry name" value="RHS_repeat"/>
</dbReference>
<evidence type="ECO:0000256" key="1">
    <source>
        <dbReference type="SAM" id="SignalP"/>
    </source>
</evidence>
<accession>A0ABU1J511</accession>
<protein>
    <submittedName>
        <fullName evidence="2">YD repeat-containing protein</fullName>
    </submittedName>
</protein>
<comment type="caution">
    <text evidence="2">The sequence shown here is derived from an EMBL/GenBank/DDBJ whole genome shotgun (WGS) entry which is preliminary data.</text>
</comment>
<sequence>MNRFTARTVAAVLLCTAMFSHVAITKAADYQYDGLDRVTSAQRGDQTTTYTYDHGGNLLSVTSTSTPAVQKSNIIQGWTAYMTRGMKSHYETATANVYSNNDAPVHYFTSSVANDVYSDNRPVTVTEEVYSSPEPMLTAQWITLDAKRTGGANIYRDIPVQGGTLYTYEGWVKSDEMKDAVVQVIVNYYDNNKRLIRYDNLLNLKQNTDWKSYNARLVAPAGAVKARVHLQIVLLKANGHAKAGFADRTFEKAGGAQ</sequence>
<gene>
    <name evidence="2" type="ORF">JOC58_004491</name>
</gene>
<dbReference type="Pfam" id="PF05593">
    <property type="entry name" value="RHS_repeat"/>
    <property type="match status" value="1"/>
</dbReference>
<dbReference type="RefSeq" id="WP_188778511.1">
    <property type="nucleotide sequence ID" value="NZ_BMMB01000019.1"/>
</dbReference>
<reference evidence="2 3" key="1">
    <citation type="submission" date="2023-07" db="EMBL/GenBank/DDBJ databases">
        <title>Genomic Encyclopedia of Type Strains, Phase IV (KMG-IV): sequencing the most valuable type-strain genomes for metagenomic binning, comparative biology and taxonomic classification.</title>
        <authorList>
            <person name="Goeker M."/>
        </authorList>
    </citation>
    <scope>NUCLEOTIDE SEQUENCE [LARGE SCALE GENOMIC DNA]</scope>
    <source>
        <strain evidence="2 3">DSM 22170</strain>
    </source>
</reference>
<keyword evidence="3" id="KW-1185">Reference proteome</keyword>